<dbReference type="PROSITE" id="PS00670">
    <property type="entry name" value="D_2_HYDROXYACID_DH_2"/>
    <property type="match status" value="1"/>
</dbReference>
<dbReference type="InterPro" id="IPR029753">
    <property type="entry name" value="D-isomer_DH_CS"/>
</dbReference>
<keyword evidence="8" id="KW-1185">Reference proteome</keyword>
<evidence type="ECO:0000256" key="4">
    <source>
        <dbReference type="RuleBase" id="RU003719"/>
    </source>
</evidence>
<dbReference type="InterPro" id="IPR006139">
    <property type="entry name" value="D-isomer_2_OHA_DH_cat_dom"/>
</dbReference>
<dbReference type="InterPro" id="IPR029752">
    <property type="entry name" value="D-isomer_DH_CS1"/>
</dbReference>
<dbReference type="SUPFAM" id="SSF52283">
    <property type="entry name" value="Formate/glycerate dehydrogenase catalytic domain-like"/>
    <property type="match status" value="1"/>
</dbReference>
<evidence type="ECO:0000256" key="1">
    <source>
        <dbReference type="ARBA" id="ARBA00005854"/>
    </source>
</evidence>
<dbReference type="Pfam" id="PF02826">
    <property type="entry name" value="2-Hacid_dh_C"/>
    <property type="match status" value="1"/>
</dbReference>
<evidence type="ECO:0000313" key="7">
    <source>
        <dbReference type="EMBL" id="CRZ34467.1"/>
    </source>
</evidence>
<evidence type="ECO:0000259" key="5">
    <source>
        <dbReference type="Pfam" id="PF00389"/>
    </source>
</evidence>
<dbReference type="InterPro" id="IPR036291">
    <property type="entry name" value="NAD(P)-bd_dom_sf"/>
</dbReference>
<feature type="domain" description="D-isomer specific 2-hydroxyacid dehydrogenase NAD-binding" evidence="6">
    <location>
        <begin position="112"/>
        <end position="288"/>
    </location>
</feature>
<dbReference type="GO" id="GO:0051287">
    <property type="term" value="F:NAD binding"/>
    <property type="evidence" value="ECO:0007669"/>
    <property type="project" value="InterPro"/>
</dbReference>
<dbReference type="GO" id="GO:0016616">
    <property type="term" value="F:oxidoreductase activity, acting on the CH-OH group of donors, NAD or NADP as acceptor"/>
    <property type="evidence" value="ECO:0007669"/>
    <property type="project" value="InterPro"/>
</dbReference>
<dbReference type="Gene3D" id="3.40.50.720">
    <property type="entry name" value="NAD(P)-binding Rossmann-like Domain"/>
    <property type="match status" value="2"/>
</dbReference>
<dbReference type="PANTHER" id="PTHR43761">
    <property type="entry name" value="D-ISOMER SPECIFIC 2-HYDROXYACID DEHYDROGENASE FAMILY PROTEIN (AFU_ORTHOLOGUE AFUA_1G13630)"/>
    <property type="match status" value="1"/>
</dbReference>
<keyword evidence="2 4" id="KW-0560">Oxidoreductase</keyword>
<dbReference type="AlphaFoldDB" id="A0A0H5SG48"/>
<accession>A0A0H5SG48</accession>
<comment type="similarity">
    <text evidence="1 4">Belongs to the D-isomer specific 2-hydroxyacid dehydrogenase family.</text>
</comment>
<organism evidence="7 8">
    <name type="scientific">Herbinix hemicellulosilytica</name>
    <dbReference type="NCBI Taxonomy" id="1564487"/>
    <lineage>
        <taxon>Bacteria</taxon>
        <taxon>Bacillati</taxon>
        <taxon>Bacillota</taxon>
        <taxon>Clostridia</taxon>
        <taxon>Lachnospirales</taxon>
        <taxon>Lachnospiraceae</taxon>
        <taxon>Herbinix</taxon>
    </lineage>
</organism>
<dbReference type="FunFam" id="3.40.50.720:FF:000203">
    <property type="entry name" value="D-3-phosphoglycerate dehydrogenase (SerA)"/>
    <property type="match status" value="1"/>
</dbReference>
<keyword evidence="3" id="KW-0520">NAD</keyword>
<evidence type="ECO:0000256" key="3">
    <source>
        <dbReference type="ARBA" id="ARBA00023027"/>
    </source>
</evidence>
<dbReference type="InterPro" id="IPR006140">
    <property type="entry name" value="D-isomer_DH_NAD-bd"/>
</dbReference>
<dbReference type="CDD" id="cd12161">
    <property type="entry name" value="GDH_like_1"/>
    <property type="match status" value="1"/>
</dbReference>
<sequence>MKIALLEPLNVNSEIIEELSRPIKEQNHEFVIYDNVTKDTEELKRRVQGADAIIIANNPLPGEVIEAADKLKFISVAFTGIDHIDKNACINKGIKISNCAGYSDQAVAELVIGMIISKLRNIVECNVAVRQGKTMASEGLMGSELAGKTVGIVGTGKIGLKVAELLKAFGCRLLGYDVTVRKEGEALGIKYVALEELLKESDIVTLHVPLMEETKNLINKERLALMKPTALLINCARGPVIDIEATALALKERKIKGAAIDVFEIEPPLPTDHVLVTTDNTLLTPHVAYATKESMIRRAKIAFENIYAWLEGKQINTML</sequence>
<evidence type="ECO:0000256" key="2">
    <source>
        <dbReference type="ARBA" id="ARBA00023002"/>
    </source>
</evidence>
<dbReference type="Proteomes" id="UP000236497">
    <property type="component" value="Unassembled WGS sequence"/>
</dbReference>
<dbReference type="SUPFAM" id="SSF51735">
    <property type="entry name" value="NAD(P)-binding Rossmann-fold domains"/>
    <property type="match status" value="1"/>
</dbReference>
<dbReference type="EMBL" id="CVTD020000015">
    <property type="protein sequence ID" value="CRZ34467.1"/>
    <property type="molecule type" value="Genomic_DNA"/>
</dbReference>
<dbReference type="PROSITE" id="PS00671">
    <property type="entry name" value="D_2_HYDROXYACID_DH_3"/>
    <property type="match status" value="1"/>
</dbReference>
<evidence type="ECO:0000259" key="6">
    <source>
        <dbReference type="Pfam" id="PF02826"/>
    </source>
</evidence>
<evidence type="ECO:0008006" key="9">
    <source>
        <dbReference type="Google" id="ProtNLM"/>
    </source>
</evidence>
<proteinExistence type="inferred from homology"/>
<evidence type="ECO:0000313" key="8">
    <source>
        <dbReference type="Proteomes" id="UP000236497"/>
    </source>
</evidence>
<gene>
    <name evidence="7" type="ORF">HHT355_1265</name>
</gene>
<name>A0A0H5SG48_HERHM</name>
<dbReference type="InterPro" id="IPR050418">
    <property type="entry name" value="D-iso_2-hydroxyacid_DH_PdxB"/>
</dbReference>
<dbReference type="Pfam" id="PF00389">
    <property type="entry name" value="2-Hacid_dh"/>
    <property type="match status" value="1"/>
</dbReference>
<feature type="domain" description="D-isomer specific 2-hydroxyacid dehydrogenase catalytic" evidence="5">
    <location>
        <begin position="15"/>
        <end position="316"/>
    </location>
</feature>
<dbReference type="PROSITE" id="PS00065">
    <property type="entry name" value="D_2_HYDROXYACID_DH_1"/>
    <property type="match status" value="1"/>
</dbReference>
<protein>
    <recommendedName>
        <fullName evidence="9">D-3-phosphoglycerate dehydrogenase</fullName>
    </recommendedName>
</protein>
<dbReference type="OrthoDB" id="9805416at2"/>
<reference evidence="7 8" key="1">
    <citation type="submission" date="2015-06" db="EMBL/GenBank/DDBJ databases">
        <authorList>
            <person name="Wibberg Daniel"/>
        </authorList>
    </citation>
    <scope>NUCLEOTIDE SEQUENCE [LARGE SCALE GENOMIC DNA]</scope>
    <source>
        <strain evidence="7 8">T3/55T</strain>
    </source>
</reference>
<dbReference type="RefSeq" id="WP_103202578.1">
    <property type="nucleotide sequence ID" value="NZ_CVTD020000015.1"/>
</dbReference>
<dbReference type="PANTHER" id="PTHR43761:SF1">
    <property type="entry name" value="D-ISOMER SPECIFIC 2-HYDROXYACID DEHYDROGENASE CATALYTIC DOMAIN-CONTAINING PROTEIN-RELATED"/>
    <property type="match status" value="1"/>
</dbReference>